<organism evidence="4 5">
    <name type="scientific">Ditylenchus destructor</name>
    <dbReference type="NCBI Taxonomy" id="166010"/>
    <lineage>
        <taxon>Eukaryota</taxon>
        <taxon>Metazoa</taxon>
        <taxon>Ecdysozoa</taxon>
        <taxon>Nematoda</taxon>
        <taxon>Chromadorea</taxon>
        <taxon>Rhabditida</taxon>
        <taxon>Tylenchina</taxon>
        <taxon>Tylenchomorpha</taxon>
        <taxon>Sphaerularioidea</taxon>
        <taxon>Anguinidae</taxon>
        <taxon>Anguininae</taxon>
        <taxon>Ditylenchus</taxon>
    </lineage>
</organism>
<dbReference type="PANTHER" id="PTHR34228">
    <property type="entry name" value="PROTEIN CBG09474-RELATED"/>
    <property type="match status" value="1"/>
</dbReference>
<dbReference type="EMBL" id="JAKKPZ010000005">
    <property type="protein sequence ID" value="KAI1721011.1"/>
    <property type="molecule type" value="Genomic_DNA"/>
</dbReference>
<comment type="subcellular location">
    <subcellularLocation>
        <location evidence="1">Secreted</location>
    </subcellularLocation>
</comment>
<dbReference type="GO" id="GO:0006644">
    <property type="term" value="P:phospholipid metabolic process"/>
    <property type="evidence" value="ECO:0007669"/>
    <property type="project" value="InterPro"/>
</dbReference>
<keyword evidence="3" id="KW-0472">Membrane</keyword>
<accession>A0AAD4NB21</accession>
<protein>
    <submittedName>
        <fullName evidence="4">Phospholipase A2-like protein Y52B11A.8</fullName>
    </submittedName>
</protein>
<dbReference type="InterPro" id="IPR033113">
    <property type="entry name" value="PLA2_histidine"/>
</dbReference>
<dbReference type="GO" id="GO:0004623">
    <property type="term" value="F:phospholipase A2 activity"/>
    <property type="evidence" value="ECO:0007669"/>
    <property type="project" value="InterPro"/>
</dbReference>
<name>A0AAD4NB21_9BILA</name>
<dbReference type="GO" id="GO:0005576">
    <property type="term" value="C:extracellular region"/>
    <property type="evidence" value="ECO:0007669"/>
    <property type="project" value="UniProtKB-SubCell"/>
</dbReference>
<dbReference type="Gene3D" id="1.20.90.10">
    <property type="entry name" value="Phospholipase A2 domain"/>
    <property type="match status" value="1"/>
</dbReference>
<sequence length="133" mass="15613">MPKKWIWIWILAIIFGHCPNLVKITGLAQLLQPIQPQEPNREWFCGVDDATKALSRLAVGACPKEPLNWCCFNHDNCYGQYRDYIWMLYYCDQLFGSCIRYAYQNDPFCSNWIYATHADIVRIFGDGYKQKFG</sequence>
<keyword evidence="5" id="KW-1185">Reference proteome</keyword>
<reference evidence="4" key="1">
    <citation type="submission" date="2022-01" db="EMBL/GenBank/DDBJ databases">
        <title>Genome Sequence Resource for Two Populations of Ditylenchus destructor, the Migratory Endoparasitic Phytonematode.</title>
        <authorList>
            <person name="Zhang H."/>
            <person name="Lin R."/>
            <person name="Xie B."/>
        </authorList>
    </citation>
    <scope>NUCLEOTIDE SEQUENCE</scope>
    <source>
        <strain evidence="4">BazhouSP</strain>
    </source>
</reference>
<keyword evidence="3" id="KW-1133">Transmembrane helix</keyword>
<comment type="caution">
    <text evidence="4">The sequence shown here is derived from an EMBL/GenBank/DDBJ whole genome shotgun (WGS) entry which is preliminary data.</text>
</comment>
<proteinExistence type="predicted"/>
<keyword evidence="2" id="KW-0964">Secreted</keyword>
<keyword evidence="3" id="KW-0812">Transmembrane</keyword>
<dbReference type="PROSITE" id="PS00118">
    <property type="entry name" value="PA2_HIS"/>
    <property type="match status" value="1"/>
</dbReference>
<dbReference type="AlphaFoldDB" id="A0AAD4NB21"/>
<evidence type="ECO:0000313" key="5">
    <source>
        <dbReference type="Proteomes" id="UP001201812"/>
    </source>
</evidence>
<evidence type="ECO:0000256" key="1">
    <source>
        <dbReference type="ARBA" id="ARBA00004613"/>
    </source>
</evidence>
<dbReference type="InterPro" id="IPR053322">
    <property type="entry name" value="PLA2-like"/>
</dbReference>
<feature type="transmembrane region" description="Helical" evidence="3">
    <location>
        <begin position="6"/>
        <end position="31"/>
    </location>
</feature>
<dbReference type="InterPro" id="IPR036444">
    <property type="entry name" value="PLipase_A2_dom_sf"/>
</dbReference>
<evidence type="ECO:0000313" key="4">
    <source>
        <dbReference type="EMBL" id="KAI1721011.1"/>
    </source>
</evidence>
<dbReference type="Proteomes" id="UP001201812">
    <property type="component" value="Unassembled WGS sequence"/>
</dbReference>
<gene>
    <name evidence="4" type="ORF">DdX_05263</name>
</gene>
<evidence type="ECO:0000256" key="2">
    <source>
        <dbReference type="ARBA" id="ARBA00022525"/>
    </source>
</evidence>
<dbReference type="GO" id="GO:0050482">
    <property type="term" value="P:arachidonate secretion"/>
    <property type="evidence" value="ECO:0007669"/>
    <property type="project" value="InterPro"/>
</dbReference>
<dbReference type="SUPFAM" id="SSF48619">
    <property type="entry name" value="Phospholipase A2, PLA2"/>
    <property type="match status" value="1"/>
</dbReference>
<evidence type="ECO:0000256" key="3">
    <source>
        <dbReference type="SAM" id="Phobius"/>
    </source>
</evidence>